<feature type="domain" description="Glycosyltransferase 2-like" evidence="8">
    <location>
        <begin position="11"/>
        <end position="162"/>
    </location>
</feature>
<evidence type="ECO:0000256" key="2">
    <source>
        <dbReference type="ARBA" id="ARBA00022676"/>
    </source>
</evidence>
<keyword evidence="3 9" id="KW-0808">Transferase</keyword>
<keyword evidence="4 7" id="KW-0812">Transmembrane</keyword>
<dbReference type="STRING" id="765913.ThidrDRAFT_3467"/>
<dbReference type="CDD" id="cd04187">
    <property type="entry name" value="DPM1_like_bac"/>
    <property type="match status" value="1"/>
</dbReference>
<keyword evidence="2" id="KW-0328">Glycosyltransferase</keyword>
<dbReference type="InterPro" id="IPR001173">
    <property type="entry name" value="Glyco_trans_2-like"/>
</dbReference>
<dbReference type="EMBL" id="AFWT01000030">
    <property type="protein sequence ID" value="EGV28816.1"/>
    <property type="molecule type" value="Genomic_DNA"/>
</dbReference>
<dbReference type="AlphaFoldDB" id="G2E5A4"/>
<feature type="transmembrane region" description="Helical" evidence="7">
    <location>
        <begin position="234"/>
        <end position="255"/>
    </location>
</feature>
<dbReference type="InterPro" id="IPR029044">
    <property type="entry name" value="Nucleotide-diphossugar_trans"/>
</dbReference>
<evidence type="ECO:0000256" key="7">
    <source>
        <dbReference type="SAM" id="Phobius"/>
    </source>
</evidence>
<dbReference type="InterPro" id="IPR050256">
    <property type="entry name" value="Glycosyltransferase_2"/>
</dbReference>
<dbReference type="Pfam" id="PF00535">
    <property type="entry name" value="Glycos_transf_2"/>
    <property type="match status" value="1"/>
</dbReference>
<evidence type="ECO:0000256" key="6">
    <source>
        <dbReference type="ARBA" id="ARBA00023136"/>
    </source>
</evidence>
<organism evidence="9 10">
    <name type="scientific">Thiorhodococcus drewsii AZ1</name>
    <dbReference type="NCBI Taxonomy" id="765913"/>
    <lineage>
        <taxon>Bacteria</taxon>
        <taxon>Pseudomonadati</taxon>
        <taxon>Pseudomonadota</taxon>
        <taxon>Gammaproteobacteria</taxon>
        <taxon>Chromatiales</taxon>
        <taxon>Chromatiaceae</taxon>
        <taxon>Thiorhodococcus</taxon>
    </lineage>
</organism>
<dbReference type="eggNOG" id="COG0463">
    <property type="taxonomic scope" value="Bacteria"/>
</dbReference>
<proteinExistence type="predicted"/>
<dbReference type="SUPFAM" id="SSF53448">
    <property type="entry name" value="Nucleotide-diphospho-sugar transferases"/>
    <property type="match status" value="1"/>
</dbReference>
<evidence type="ECO:0000256" key="1">
    <source>
        <dbReference type="ARBA" id="ARBA00004141"/>
    </source>
</evidence>
<accession>G2E5A4</accession>
<comment type="subcellular location">
    <subcellularLocation>
        <location evidence="1">Membrane</location>
        <topology evidence="1">Multi-pass membrane protein</topology>
    </subcellularLocation>
</comment>
<sequence length="326" mass="36906">MKISNPDFVTLVIPVYNESSSIVNNLRTIIDEACRAPEVEYELLVIDDGSNDDTVQLIDGFRNTEPSVKLLSFTRNFGKEAAIQAGLEMARGDAVIILDSDLQHPPSLIPEMINLWRAGVPVVEAVKHDESDSRTIERFRAELFYRIFKWLSGLDLQGHSDYKLLDRQVLNCYLSWPERKRFFRGLIEWASFPCARIPFIVPEGSRSDSRWGWLALTRYAIDNLTSFSSMPLRIFSLFGMIVLALGAGIGFLGLWQKFQGYALDGFTTINLLIIFIGGSILLGIGIIGHYLARIYEEVKQRPTYLLRSATESNSLIENRDQGSRMT</sequence>
<keyword evidence="10" id="KW-1185">Reference proteome</keyword>
<evidence type="ECO:0000256" key="5">
    <source>
        <dbReference type="ARBA" id="ARBA00022989"/>
    </source>
</evidence>
<keyword evidence="6 7" id="KW-0472">Membrane</keyword>
<evidence type="ECO:0000313" key="10">
    <source>
        <dbReference type="Proteomes" id="UP000004200"/>
    </source>
</evidence>
<dbReference type="GO" id="GO:0005886">
    <property type="term" value="C:plasma membrane"/>
    <property type="evidence" value="ECO:0007669"/>
    <property type="project" value="TreeGrafter"/>
</dbReference>
<evidence type="ECO:0000313" key="9">
    <source>
        <dbReference type="EMBL" id="EGV28816.1"/>
    </source>
</evidence>
<evidence type="ECO:0000256" key="4">
    <source>
        <dbReference type="ARBA" id="ARBA00022692"/>
    </source>
</evidence>
<feature type="transmembrane region" description="Helical" evidence="7">
    <location>
        <begin position="267"/>
        <end position="292"/>
    </location>
</feature>
<evidence type="ECO:0000256" key="3">
    <source>
        <dbReference type="ARBA" id="ARBA00022679"/>
    </source>
</evidence>
<dbReference type="PANTHER" id="PTHR48090">
    <property type="entry name" value="UNDECAPRENYL-PHOSPHATE 4-DEOXY-4-FORMAMIDO-L-ARABINOSE TRANSFERASE-RELATED"/>
    <property type="match status" value="1"/>
</dbReference>
<dbReference type="GO" id="GO:0016757">
    <property type="term" value="F:glycosyltransferase activity"/>
    <property type="evidence" value="ECO:0007669"/>
    <property type="project" value="UniProtKB-KW"/>
</dbReference>
<name>G2E5A4_9GAMM</name>
<comment type="caution">
    <text evidence="9">The sequence shown here is derived from an EMBL/GenBank/DDBJ whole genome shotgun (WGS) entry which is preliminary data.</text>
</comment>
<dbReference type="Proteomes" id="UP000004200">
    <property type="component" value="Unassembled WGS sequence"/>
</dbReference>
<gene>
    <name evidence="9" type="ORF">ThidrDRAFT_3467</name>
</gene>
<dbReference type="PANTHER" id="PTHR48090:SF1">
    <property type="entry name" value="PROPHAGE BACTOPRENOL GLUCOSYL TRANSFERASE HOMOLOG"/>
    <property type="match status" value="1"/>
</dbReference>
<dbReference type="Gene3D" id="3.90.550.10">
    <property type="entry name" value="Spore Coat Polysaccharide Biosynthesis Protein SpsA, Chain A"/>
    <property type="match status" value="1"/>
</dbReference>
<protein>
    <submittedName>
        <fullName evidence="9">Glycosyl transferase family 2</fullName>
    </submittedName>
</protein>
<evidence type="ECO:0000259" key="8">
    <source>
        <dbReference type="Pfam" id="PF00535"/>
    </source>
</evidence>
<reference evidence="9 10" key="1">
    <citation type="submission" date="2011-06" db="EMBL/GenBank/DDBJ databases">
        <title>The draft genome of Thiorhodococcus drewsii AZ1.</title>
        <authorList>
            <consortium name="US DOE Joint Genome Institute (JGI-PGF)"/>
            <person name="Lucas S."/>
            <person name="Han J."/>
            <person name="Lapidus A."/>
            <person name="Cheng J.-F."/>
            <person name="Goodwin L."/>
            <person name="Pitluck S."/>
            <person name="Peters L."/>
            <person name="Land M.L."/>
            <person name="Hauser L."/>
            <person name="Vogl K."/>
            <person name="Liu Z."/>
            <person name="Imhoff J."/>
            <person name="Thiel V."/>
            <person name="Frigaard N.-U."/>
            <person name="Bryant D.A."/>
            <person name="Woyke T.J."/>
        </authorList>
    </citation>
    <scope>NUCLEOTIDE SEQUENCE [LARGE SCALE GENOMIC DNA]</scope>
    <source>
        <strain evidence="9 10">AZ1</strain>
    </source>
</reference>
<dbReference type="RefSeq" id="WP_007042180.1">
    <property type="nucleotide sequence ID" value="NZ_AFWT01000030.1"/>
</dbReference>
<dbReference type="OrthoDB" id="9811884at2"/>
<keyword evidence="5 7" id="KW-1133">Transmembrane helix</keyword>